<dbReference type="PROSITE" id="PS50995">
    <property type="entry name" value="HTH_MARR_2"/>
    <property type="match status" value="1"/>
</dbReference>
<comment type="caution">
    <text evidence="5">The sequence shown here is derived from an EMBL/GenBank/DDBJ whole genome shotgun (WGS) entry which is preliminary data.</text>
</comment>
<dbReference type="PANTHER" id="PTHR33164:SF103">
    <property type="entry name" value="REGULATORY PROTEIN MARR"/>
    <property type="match status" value="1"/>
</dbReference>
<organism evidence="5 6">
    <name type="scientific">Micromonospora costi</name>
    <dbReference type="NCBI Taxonomy" id="1530042"/>
    <lineage>
        <taxon>Bacteria</taxon>
        <taxon>Bacillati</taxon>
        <taxon>Actinomycetota</taxon>
        <taxon>Actinomycetes</taxon>
        <taxon>Micromonosporales</taxon>
        <taxon>Micromonosporaceae</taxon>
        <taxon>Micromonospora</taxon>
    </lineage>
</organism>
<dbReference type="Pfam" id="PF12802">
    <property type="entry name" value="MarR_2"/>
    <property type="match status" value="1"/>
</dbReference>
<keyword evidence="2" id="KW-0238">DNA-binding</keyword>
<reference evidence="5 6" key="1">
    <citation type="journal article" date="2015" name="Int. J. Syst. Evol. Microbiol.">
        <title>Micromonospora costi sp. nov., isolated from a leaf of Costus speciosus.</title>
        <authorList>
            <person name="Thawai C."/>
        </authorList>
    </citation>
    <scope>NUCLEOTIDE SEQUENCE [LARGE SCALE GENOMIC DNA]</scope>
    <source>
        <strain evidence="5 6">CS1-12</strain>
    </source>
</reference>
<protein>
    <submittedName>
        <fullName evidence="5">MarR family transcriptional regulator</fullName>
    </submittedName>
</protein>
<dbReference type="GO" id="GO:0006950">
    <property type="term" value="P:response to stress"/>
    <property type="evidence" value="ECO:0007669"/>
    <property type="project" value="TreeGrafter"/>
</dbReference>
<dbReference type="SUPFAM" id="SSF46785">
    <property type="entry name" value="Winged helix' DNA-binding domain"/>
    <property type="match status" value="1"/>
</dbReference>
<dbReference type="Proteomes" id="UP000279968">
    <property type="component" value="Unassembled WGS sequence"/>
</dbReference>
<dbReference type="InterPro" id="IPR000835">
    <property type="entry name" value="HTH_MarR-typ"/>
</dbReference>
<dbReference type="InterPro" id="IPR039422">
    <property type="entry name" value="MarR/SlyA-like"/>
</dbReference>
<evidence type="ECO:0000256" key="3">
    <source>
        <dbReference type="ARBA" id="ARBA00023163"/>
    </source>
</evidence>
<dbReference type="GO" id="GO:0003700">
    <property type="term" value="F:DNA-binding transcription factor activity"/>
    <property type="evidence" value="ECO:0007669"/>
    <property type="project" value="InterPro"/>
</dbReference>
<keyword evidence="6" id="KW-1185">Reference proteome</keyword>
<dbReference type="RefSeq" id="WP_120780371.1">
    <property type="nucleotide sequence ID" value="NZ_JBHLUP010000002.1"/>
</dbReference>
<dbReference type="PANTHER" id="PTHR33164">
    <property type="entry name" value="TRANSCRIPTIONAL REGULATOR, MARR FAMILY"/>
    <property type="match status" value="1"/>
</dbReference>
<dbReference type="AlphaFoldDB" id="A0A3B0A849"/>
<name>A0A3B0A849_9ACTN</name>
<sequence>MPHGEATARLGAVLSDLHRLLRRATNQRTNRSALPDAQVELMLLVGAHPGVSVKEAAGRLRTAPNTVSTLVRDLVTAGLIERERDPVDGRVARLRVTPAARNRMADYDRHRTALLTEALSQLDPDARAAVEDVVPHLDRLAALLRAPS</sequence>
<feature type="domain" description="HTH marR-type" evidence="4">
    <location>
        <begin position="7"/>
        <end position="142"/>
    </location>
</feature>
<dbReference type="OrthoDB" id="69852at2"/>
<gene>
    <name evidence="5" type="ORF">D7193_12760</name>
</gene>
<dbReference type="Gene3D" id="1.10.10.10">
    <property type="entry name" value="Winged helix-like DNA-binding domain superfamily/Winged helix DNA-binding domain"/>
    <property type="match status" value="1"/>
</dbReference>
<accession>A0A3B0A849</accession>
<keyword evidence="3" id="KW-0804">Transcription</keyword>
<dbReference type="InterPro" id="IPR036388">
    <property type="entry name" value="WH-like_DNA-bd_sf"/>
</dbReference>
<evidence type="ECO:0000313" key="6">
    <source>
        <dbReference type="Proteomes" id="UP000279968"/>
    </source>
</evidence>
<dbReference type="GO" id="GO:0003677">
    <property type="term" value="F:DNA binding"/>
    <property type="evidence" value="ECO:0007669"/>
    <property type="project" value="UniProtKB-KW"/>
</dbReference>
<dbReference type="PROSITE" id="PS01117">
    <property type="entry name" value="HTH_MARR_1"/>
    <property type="match status" value="1"/>
</dbReference>
<evidence type="ECO:0000313" key="5">
    <source>
        <dbReference type="EMBL" id="RKN56190.1"/>
    </source>
</evidence>
<evidence type="ECO:0000259" key="4">
    <source>
        <dbReference type="PROSITE" id="PS50995"/>
    </source>
</evidence>
<evidence type="ECO:0000256" key="1">
    <source>
        <dbReference type="ARBA" id="ARBA00023015"/>
    </source>
</evidence>
<dbReference type="SMART" id="SM00347">
    <property type="entry name" value="HTH_MARR"/>
    <property type="match status" value="1"/>
</dbReference>
<proteinExistence type="predicted"/>
<dbReference type="InterPro" id="IPR036390">
    <property type="entry name" value="WH_DNA-bd_sf"/>
</dbReference>
<evidence type="ECO:0000256" key="2">
    <source>
        <dbReference type="ARBA" id="ARBA00023125"/>
    </source>
</evidence>
<dbReference type="InterPro" id="IPR023187">
    <property type="entry name" value="Tscrpt_reg_MarR-type_CS"/>
</dbReference>
<dbReference type="EMBL" id="RBAN01000002">
    <property type="protein sequence ID" value="RKN56190.1"/>
    <property type="molecule type" value="Genomic_DNA"/>
</dbReference>
<keyword evidence="1" id="KW-0805">Transcription regulation</keyword>